<keyword evidence="7" id="KW-1185">Reference proteome</keyword>
<dbReference type="OrthoDB" id="3364440at2759"/>
<dbReference type="PROSITE" id="PS51987">
    <property type="entry name" value="GS_CATALYTIC"/>
    <property type="match status" value="1"/>
</dbReference>
<dbReference type="EMBL" id="JAPWDS010000002">
    <property type="protein sequence ID" value="KAJ5513404.1"/>
    <property type="molecule type" value="Genomic_DNA"/>
</dbReference>
<keyword evidence="2" id="KW-0436">Ligase</keyword>
<dbReference type="Proteomes" id="UP001149954">
    <property type="component" value="Unassembled WGS sequence"/>
</dbReference>
<dbReference type="PANTHER" id="PTHR43785:SF2">
    <property type="entry name" value="TYPE-1 GLUTAMINE SYNTHETASE 1"/>
    <property type="match status" value="1"/>
</dbReference>
<accession>A0A9W9Y1N9</accession>
<reference evidence="6" key="1">
    <citation type="submission" date="2022-12" db="EMBL/GenBank/DDBJ databases">
        <authorList>
            <person name="Petersen C."/>
        </authorList>
    </citation>
    <scope>NUCLEOTIDE SEQUENCE</scope>
    <source>
        <strain evidence="6">IBT 29495</strain>
    </source>
</reference>
<dbReference type="Gene3D" id="3.30.590.10">
    <property type="entry name" value="Glutamine synthetase/guanido kinase, catalytic domain"/>
    <property type="match status" value="1"/>
</dbReference>
<dbReference type="GO" id="GO:0006542">
    <property type="term" value="P:glutamine biosynthetic process"/>
    <property type="evidence" value="ECO:0007669"/>
    <property type="project" value="InterPro"/>
</dbReference>
<dbReference type="InterPro" id="IPR014746">
    <property type="entry name" value="Gln_synth/guanido_kin_cat_dom"/>
</dbReference>
<dbReference type="GO" id="GO:0004356">
    <property type="term" value="F:glutamine synthetase activity"/>
    <property type="evidence" value="ECO:0007669"/>
    <property type="project" value="InterPro"/>
</dbReference>
<dbReference type="InterPro" id="IPR036651">
    <property type="entry name" value="Gln_synt_N_sf"/>
</dbReference>
<dbReference type="SUPFAM" id="SSF54368">
    <property type="entry name" value="Glutamine synthetase, N-terminal domain"/>
    <property type="match status" value="1"/>
</dbReference>
<evidence type="ECO:0000313" key="7">
    <source>
        <dbReference type="Proteomes" id="UP001149954"/>
    </source>
</evidence>
<feature type="domain" description="GS catalytic" evidence="5">
    <location>
        <begin position="136"/>
        <end position="489"/>
    </location>
</feature>
<evidence type="ECO:0000256" key="2">
    <source>
        <dbReference type="ARBA" id="ARBA00022598"/>
    </source>
</evidence>
<comment type="similarity">
    <text evidence="3 4">Belongs to the glutamine synthetase family.</text>
</comment>
<dbReference type="Gene3D" id="3.10.20.70">
    <property type="entry name" value="Glutamine synthetase, N-terminal domain"/>
    <property type="match status" value="1"/>
</dbReference>
<sequence length="489" mass="54137">MTFIQLNQYAGQFTNKPIPLDQSSPLRDLLTTHPGLRFIRLQWQDYSGLLRARLVVVQYLLALIATQKPVHIPPIGFHCIADNNLIPNLDPTGNHHLVPDWSSLRFLPSAAHPSATVMCGVLATGPARPLDLGLCPRRALANIVRHAAKSFDLHFQVGFEVEFEVFRRAPQADPLKGETLVPASTSLGRFAVDGLRASIAPLIEEAVHHLLDIGIGIQTMQTEGRRGQYELSLGPRAPLDAVDELVLVHDTLKRELEKHDLVVTMAPRPVAQRRQATGQHTHISVSKTELSSNFLAGILGRLPGICAVCLPFDISYERVQPYLGGDIVAWGTEDRTVPVRAIRSGHWEIRCVDATANMYLALATMLGAGMLGVENAETLRWMDTTVKMETYCREEQHKHKSNATSNGLSNGKSNVVRVNTTDGVTAEKAEPLPRSLDAALNMLEKDASELDHILDSSVLDHFLRVKRFEQSSLARKDPEEVRTMLTELF</sequence>
<reference evidence="6" key="2">
    <citation type="journal article" date="2023" name="IMA Fungus">
        <title>Comparative genomic study of the Penicillium genus elucidates a diverse pangenome and 15 lateral gene transfer events.</title>
        <authorList>
            <person name="Petersen C."/>
            <person name="Sorensen T."/>
            <person name="Nielsen M.R."/>
            <person name="Sondergaard T.E."/>
            <person name="Sorensen J.L."/>
            <person name="Fitzpatrick D.A."/>
            <person name="Frisvad J.C."/>
            <person name="Nielsen K.L."/>
        </authorList>
    </citation>
    <scope>NUCLEOTIDE SEQUENCE</scope>
    <source>
        <strain evidence="6">IBT 29495</strain>
    </source>
</reference>
<comment type="caution">
    <text evidence="6">The sequence shown here is derived from an EMBL/GenBank/DDBJ whole genome shotgun (WGS) entry which is preliminary data.</text>
</comment>
<evidence type="ECO:0000256" key="3">
    <source>
        <dbReference type="PROSITE-ProRule" id="PRU01331"/>
    </source>
</evidence>
<evidence type="ECO:0000256" key="1">
    <source>
        <dbReference type="ARBA" id="ARBA00021364"/>
    </source>
</evidence>
<gene>
    <name evidence="6" type="ORF">N7463_002956</name>
</gene>
<evidence type="ECO:0000259" key="5">
    <source>
        <dbReference type="PROSITE" id="PS51987"/>
    </source>
</evidence>
<dbReference type="SMART" id="SM01230">
    <property type="entry name" value="Gln-synt_C"/>
    <property type="match status" value="1"/>
</dbReference>
<evidence type="ECO:0000313" key="6">
    <source>
        <dbReference type="EMBL" id="KAJ5513404.1"/>
    </source>
</evidence>
<dbReference type="PANTHER" id="PTHR43785">
    <property type="entry name" value="GAMMA-GLUTAMYLPUTRESCINE SYNTHETASE"/>
    <property type="match status" value="1"/>
</dbReference>
<dbReference type="InterPro" id="IPR008146">
    <property type="entry name" value="Gln_synth_cat_dom"/>
</dbReference>
<dbReference type="SUPFAM" id="SSF55931">
    <property type="entry name" value="Glutamine synthetase/guanido kinase"/>
    <property type="match status" value="1"/>
</dbReference>
<proteinExistence type="inferred from homology"/>
<dbReference type="AlphaFoldDB" id="A0A9W9Y1N9"/>
<dbReference type="Pfam" id="PF00120">
    <property type="entry name" value="Gln-synt_C"/>
    <property type="match status" value="1"/>
</dbReference>
<protein>
    <recommendedName>
        <fullName evidence="1">Glutamine synthetase</fullName>
    </recommendedName>
</protein>
<name>A0A9W9Y1N9_9EURO</name>
<organism evidence="6 7">
    <name type="scientific">Penicillium fimorum</name>
    <dbReference type="NCBI Taxonomy" id="1882269"/>
    <lineage>
        <taxon>Eukaryota</taxon>
        <taxon>Fungi</taxon>
        <taxon>Dikarya</taxon>
        <taxon>Ascomycota</taxon>
        <taxon>Pezizomycotina</taxon>
        <taxon>Eurotiomycetes</taxon>
        <taxon>Eurotiomycetidae</taxon>
        <taxon>Eurotiales</taxon>
        <taxon>Aspergillaceae</taxon>
        <taxon>Penicillium</taxon>
    </lineage>
</organism>
<evidence type="ECO:0000256" key="4">
    <source>
        <dbReference type="RuleBase" id="RU000384"/>
    </source>
</evidence>